<feature type="signal peptide" evidence="2">
    <location>
        <begin position="1"/>
        <end position="20"/>
    </location>
</feature>
<evidence type="ECO:0000256" key="1">
    <source>
        <dbReference type="ARBA" id="ARBA00009820"/>
    </source>
</evidence>
<dbReference type="EMBL" id="LKET01000016">
    <property type="protein sequence ID" value="KPU45919.1"/>
    <property type="molecule type" value="Genomic_DNA"/>
</dbReference>
<gene>
    <name evidence="3" type="primary">tolB_1</name>
    <name evidence="3" type="ORF">OXPF_03870</name>
</gene>
<dbReference type="AlphaFoldDB" id="A0A0P8X555"/>
<dbReference type="Pfam" id="PF07676">
    <property type="entry name" value="PD40"/>
    <property type="match status" value="3"/>
</dbReference>
<dbReference type="Gene3D" id="2.120.10.30">
    <property type="entry name" value="TolB, C-terminal domain"/>
    <property type="match status" value="1"/>
</dbReference>
<name>A0A0P8X555_9CLOT</name>
<accession>A0A0P8X555</accession>
<evidence type="ECO:0000313" key="3">
    <source>
        <dbReference type="EMBL" id="KPU45919.1"/>
    </source>
</evidence>
<dbReference type="InterPro" id="IPR011042">
    <property type="entry name" value="6-blade_b-propeller_TolB-like"/>
</dbReference>
<dbReference type="RefSeq" id="WP_054873535.1">
    <property type="nucleotide sequence ID" value="NZ_LKET01000016.1"/>
</dbReference>
<organism evidence="3 4">
    <name type="scientific">Oxobacter pfennigii</name>
    <dbReference type="NCBI Taxonomy" id="36849"/>
    <lineage>
        <taxon>Bacteria</taxon>
        <taxon>Bacillati</taxon>
        <taxon>Bacillota</taxon>
        <taxon>Clostridia</taxon>
        <taxon>Eubacteriales</taxon>
        <taxon>Clostridiaceae</taxon>
        <taxon>Oxobacter</taxon>
    </lineage>
</organism>
<dbReference type="PANTHER" id="PTHR36842">
    <property type="entry name" value="PROTEIN TOLB HOMOLOG"/>
    <property type="match status" value="1"/>
</dbReference>
<protein>
    <submittedName>
        <fullName evidence="3">Protein TolB</fullName>
    </submittedName>
</protein>
<dbReference type="SUPFAM" id="SSF69304">
    <property type="entry name" value="Tricorn protease N-terminal domain"/>
    <property type="match status" value="1"/>
</dbReference>
<dbReference type="PANTHER" id="PTHR36842:SF1">
    <property type="entry name" value="PROTEIN TOLB"/>
    <property type="match status" value="1"/>
</dbReference>
<dbReference type="InterPro" id="IPR011659">
    <property type="entry name" value="WD40"/>
</dbReference>
<evidence type="ECO:0000256" key="2">
    <source>
        <dbReference type="SAM" id="SignalP"/>
    </source>
</evidence>
<dbReference type="OrthoDB" id="108903at2"/>
<evidence type="ECO:0000313" key="4">
    <source>
        <dbReference type="Proteomes" id="UP000050326"/>
    </source>
</evidence>
<dbReference type="Proteomes" id="UP000050326">
    <property type="component" value="Unassembled WGS sequence"/>
</dbReference>
<reference evidence="3 4" key="1">
    <citation type="submission" date="2015-09" db="EMBL/GenBank/DDBJ databases">
        <title>Genome sequence of Oxobacter pfennigii DSM 3222.</title>
        <authorList>
            <person name="Poehlein A."/>
            <person name="Bengelsdorf F.R."/>
            <person name="Schiel-Bengelsdorf B."/>
            <person name="Duerre P."/>
            <person name="Daniel R."/>
        </authorList>
    </citation>
    <scope>NUCLEOTIDE SEQUENCE [LARGE SCALE GENOMIC DNA]</scope>
    <source>
        <strain evidence="3 4">DSM 3222</strain>
    </source>
</reference>
<dbReference type="SUPFAM" id="SSF82171">
    <property type="entry name" value="DPP6 N-terminal domain-like"/>
    <property type="match status" value="1"/>
</dbReference>
<dbReference type="STRING" id="36849.OXPF_03870"/>
<keyword evidence="2" id="KW-0732">Signal</keyword>
<feature type="chain" id="PRO_5039647561" evidence="2">
    <location>
        <begin position="21"/>
        <end position="360"/>
    </location>
</feature>
<comment type="caution">
    <text evidence="3">The sequence shown here is derived from an EMBL/GenBank/DDBJ whole genome shotgun (WGS) entry which is preliminary data.</text>
</comment>
<sequence>MNLRRFTCLLLIVFSFIYTASCTQRKQSPQKSEEKSEEGSKGYVVFLNSEPSKGNMLYNAEVTGKNKKKAYEEDMYGATAKGEKIAFFSIEGEKQLLNMINADGSGLKTINGNITVLNNFVSWSPDGKKIAFSSRQALDKSNEIYYCQAVADSTPIKVTDDLSEDENPKFSSDGKLIIFIKNQDDNFDIYKYEIAAMTATNLSNNSANDISPVMTPDGTRIIFLSDEKEKGKYNLYMMDIDGSNRKELTAGLNIARETVKISPDSSMISFIAINEKLNKTVHIIDMNKNTMMIADDVYMAAWADDSKKLYYATFDSENRKIVEYDVESRTMKEIIKMEYKPGQEGAGIKLLHFTSKIKGE</sequence>
<keyword evidence="4" id="KW-1185">Reference proteome</keyword>
<proteinExistence type="inferred from homology"/>
<comment type="similarity">
    <text evidence="1">Belongs to the TolB family.</text>
</comment>